<evidence type="ECO:0000256" key="2">
    <source>
        <dbReference type="ARBA" id="ARBA00022679"/>
    </source>
</evidence>
<reference evidence="4" key="1">
    <citation type="submission" date="2018-06" db="EMBL/GenBank/DDBJ databases">
        <authorList>
            <person name="Zhirakovskaya E."/>
        </authorList>
    </citation>
    <scope>NUCLEOTIDE SEQUENCE</scope>
</reference>
<dbReference type="InterPro" id="IPR018357">
    <property type="entry name" value="Hexapep_transf_CS"/>
</dbReference>
<dbReference type="PANTHER" id="PTHR42811">
    <property type="entry name" value="SERINE ACETYLTRANSFERASE"/>
    <property type="match status" value="1"/>
</dbReference>
<dbReference type="GO" id="GO:0005737">
    <property type="term" value="C:cytoplasm"/>
    <property type="evidence" value="ECO:0007669"/>
    <property type="project" value="InterPro"/>
</dbReference>
<dbReference type="PROSITE" id="PS00101">
    <property type="entry name" value="HEXAPEP_TRANSFERASES"/>
    <property type="match status" value="1"/>
</dbReference>
<organism evidence="4">
    <name type="scientific">hydrothermal vent metagenome</name>
    <dbReference type="NCBI Taxonomy" id="652676"/>
    <lineage>
        <taxon>unclassified sequences</taxon>
        <taxon>metagenomes</taxon>
        <taxon>ecological metagenomes</taxon>
    </lineage>
</organism>
<dbReference type="InterPro" id="IPR045304">
    <property type="entry name" value="LbH_SAT"/>
</dbReference>
<evidence type="ECO:0000256" key="1">
    <source>
        <dbReference type="ARBA" id="ARBA00007274"/>
    </source>
</evidence>
<accession>A0A3B0YAP9</accession>
<dbReference type="AlphaFoldDB" id="A0A3B0YAP9"/>
<keyword evidence="3 4" id="KW-0012">Acyltransferase</keyword>
<dbReference type="InterPro" id="IPR005881">
    <property type="entry name" value="Ser_O-AcTrfase"/>
</dbReference>
<gene>
    <name evidence="4" type="ORF">MNBD_GAMMA09-3272</name>
</gene>
<dbReference type="PIRSF" id="PIRSF000441">
    <property type="entry name" value="CysE"/>
    <property type="match status" value="1"/>
</dbReference>
<dbReference type="GO" id="GO:0009001">
    <property type="term" value="F:serine O-acetyltransferase activity"/>
    <property type="evidence" value="ECO:0007669"/>
    <property type="project" value="UniProtKB-EC"/>
</dbReference>
<evidence type="ECO:0000256" key="3">
    <source>
        <dbReference type="ARBA" id="ARBA00023315"/>
    </source>
</evidence>
<comment type="similarity">
    <text evidence="1">Belongs to the transferase hexapeptide repeat family.</text>
</comment>
<name>A0A3B0YAP9_9ZZZZ</name>
<dbReference type="EC" id="2.3.1.30" evidence="4"/>
<dbReference type="SUPFAM" id="SSF51161">
    <property type="entry name" value="Trimeric LpxA-like enzymes"/>
    <property type="match status" value="1"/>
</dbReference>
<keyword evidence="2 4" id="KW-0808">Transferase</keyword>
<dbReference type="InterPro" id="IPR011004">
    <property type="entry name" value="Trimer_LpxA-like_sf"/>
</dbReference>
<protein>
    <submittedName>
        <fullName evidence="4">Serine acetyltransferase</fullName>
        <ecNumber evidence="4">2.3.1.30</ecNumber>
    </submittedName>
</protein>
<dbReference type="CDD" id="cd03354">
    <property type="entry name" value="LbH_SAT"/>
    <property type="match status" value="1"/>
</dbReference>
<dbReference type="Pfam" id="PF00132">
    <property type="entry name" value="Hexapep"/>
    <property type="match status" value="1"/>
</dbReference>
<evidence type="ECO:0000313" key="4">
    <source>
        <dbReference type="EMBL" id="VAW65724.1"/>
    </source>
</evidence>
<dbReference type="GO" id="GO:0006535">
    <property type="term" value="P:cysteine biosynthetic process from serine"/>
    <property type="evidence" value="ECO:0007669"/>
    <property type="project" value="InterPro"/>
</dbReference>
<dbReference type="Gene3D" id="2.160.10.10">
    <property type="entry name" value="Hexapeptide repeat proteins"/>
    <property type="match status" value="1"/>
</dbReference>
<dbReference type="EMBL" id="UOFI01000069">
    <property type="protein sequence ID" value="VAW65724.1"/>
    <property type="molecule type" value="Genomic_DNA"/>
</dbReference>
<proteinExistence type="inferred from homology"/>
<sequence length="191" mass="20831">MFGNNGVLNADIRRFKGRSARSKFQLWRTPGVKSVICYRFGCWQEKKSKLIKVFTLPLYLLLRNNVQTNWGIDIPKEAVIGPGLCVGHYGGIFISKHAVIGKNLDISQGVTIGMSGKGGNRGVPVIGDNVYIAPGAKLFGKINIGNNVKIGANAVIYKDIPDNAIVVCKPGFEIISLSSEREQEIEDRISG</sequence>
<dbReference type="InterPro" id="IPR001451">
    <property type="entry name" value="Hexapep"/>
</dbReference>